<comment type="catalytic activity">
    <reaction evidence="4">
        <text>RX + glutathione = an S-substituted glutathione + a halide anion + H(+)</text>
        <dbReference type="Rhea" id="RHEA:16437"/>
        <dbReference type="ChEBI" id="CHEBI:15378"/>
        <dbReference type="ChEBI" id="CHEBI:16042"/>
        <dbReference type="ChEBI" id="CHEBI:17792"/>
        <dbReference type="ChEBI" id="CHEBI:57925"/>
        <dbReference type="ChEBI" id="CHEBI:90779"/>
        <dbReference type="EC" id="2.5.1.18"/>
    </reaction>
</comment>
<dbReference type="EMBL" id="JAACNH010000008">
    <property type="protein sequence ID" value="KAG8434845.1"/>
    <property type="molecule type" value="Genomic_DNA"/>
</dbReference>
<dbReference type="GO" id="GO:0006749">
    <property type="term" value="P:glutathione metabolic process"/>
    <property type="evidence" value="ECO:0007669"/>
    <property type="project" value="UniProtKB-UniRule"/>
</dbReference>
<evidence type="ECO:0000256" key="2">
    <source>
        <dbReference type="ARBA" id="ARBA00011738"/>
    </source>
</evidence>
<dbReference type="GO" id="GO:0005739">
    <property type="term" value="C:mitochondrion"/>
    <property type="evidence" value="ECO:0007669"/>
    <property type="project" value="UniProtKB-SubCell"/>
</dbReference>
<reference evidence="7" key="1">
    <citation type="thesis" date="2020" institute="ProQuest LLC" country="789 East Eisenhower Parkway, Ann Arbor, MI, USA">
        <title>Comparative Genomics and Chromosome Evolution.</title>
        <authorList>
            <person name="Mudd A.B."/>
        </authorList>
    </citation>
    <scope>NUCLEOTIDE SEQUENCE</scope>
    <source>
        <strain evidence="7">Female2</strain>
        <tissue evidence="7">Blood</tissue>
    </source>
</reference>
<dbReference type="GO" id="GO:0005634">
    <property type="term" value="C:nucleus"/>
    <property type="evidence" value="ECO:0007669"/>
    <property type="project" value="UniProtKB-SubCell"/>
</dbReference>
<dbReference type="InterPro" id="IPR004045">
    <property type="entry name" value="Glutathione_S-Trfase_N"/>
</dbReference>
<dbReference type="FunFam" id="1.20.1050.10:FF:000047">
    <property type="entry name" value="Glutathione S-transferase P"/>
    <property type="match status" value="1"/>
</dbReference>
<keyword evidence="3 4" id="KW-0808">Transferase</keyword>
<gene>
    <name evidence="7" type="ORF">GDO86_012987</name>
</gene>
<dbReference type="GO" id="GO:0004364">
    <property type="term" value="F:glutathione transferase activity"/>
    <property type="evidence" value="ECO:0007669"/>
    <property type="project" value="UniProtKB-UniRule"/>
</dbReference>
<dbReference type="Pfam" id="PF14497">
    <property type="entry name" value="GST_C_3"/>
    <property type="match status" value="1"/>
</dbReference>
<name>A0A8T2IPG5_9PIPI</name>
<dbReference type="InterPro" id="IPR010987">
    <property type="entry name" value="Glutathione-S-Trfase_C-like"/>
</dbReference>
<evidence type="ECO:0000256" key="1">
    <source>
        <dbReference type="ARBA" id="ARBA00007297"/>
    </source>
</evidence>
<dbReference type="InterPro" id="IPR003082">
    <property type="entry name" value="GST_pi"/>
</dbReference>
<dbReference type="InterPro" id="IPR036282">
    <property type="entry name" value="Glutathione-S-Trfase_C_sf"/>
</dbReference>
<comment type="subcellular location">
    <subcellularLocation>
        <location evidence="4">Cytoplasm</location>
    </subcellularLocation>
    <subcellularLocation>
        <location evidence="4">Mitochondrion</location>
    </subcellularLocation>
    <subcellularLocation>
        <location evidence="4">Nucleus</location>
    </subcellularLocation>
</comment>
<keyword evidence="4" id="KW-0496">Mitochondrion</keyword>
<evidence type="ECO:0000313" key="8">
    <source>
        <dbReference type="Proteomes" id="UP000812440"/>
    </source>
</evidence>
<comment type="caution">
    <text evidence="7">The sequence shown here is derived from an EMBL/GenBank/DDBJ whole genome shotgun (WGS) entry which is preliminary data.</text>
</comment>
<dbReference type="EC" id="2.5.1.18" evidence="4"/>
<comment type="similarity">
    <text evidence="1 4">Belongs to the GST superfamily. Pi family.</text>
</comment>
<keyword evidence="8" id="KW-1185">Reference proteome</keyword>
<evidence type="ECO:0000259" key="5">
    <source>
        <dbReference type="PROSITE" id="PS50404"/>
    </source>
</evidence>
<dbReference type="InterPro" id="IPR050213">
    <property type="entry name" value="GST_superfamily"/>
</dbReference>
<protein>
    <recommendedName>
        <fullName evidence="4">Glutathione S-transferase</fullName>
        <ecNumber evidence="4">2.5.1.18</ecNumber>
    </recommendedName>
    <alternativeName>
        <fullName evidence="4">GST class-pi</fullName>
    </alternativeName>
</protein>
<dbReference type="SFLD" id="SFLDS00019">
    <property type="entry name" value="Glutathione_Transferase_(cytos"/>
    <property type="match status" value="1"/>
</dbReference>
<feature type="domain" description="GST N-terminal" evidence="5">
    <location>
        <begin position="1"/>
        <end position="20"/>
    </location>
</feature>
<dbReference type="InterPro" id="IPR040079">
    <property type="entry name" value="Glutathione_S-Trfase"/>
</dbReference>
<evidence type="ECO:0000256" key="4">
    <source>
        <dbReference type="RuleBase" id="RU368105"/>
    </source>
</evidence>
<proteinExistence type="inferred from homology"/>
<dbReference type="SUPFAM" id="SSF47616">
    <property type="entry name" value="GST C-terminal domain-like"/>
    <property type="match status" value="1"/>
</dbReference>
<comment type="function">
    <text evidence="4">Conjugation of reduced glutathione to a wide number of exogenous and endogenous hydrophobic electrophiles.</text>
</comment>
<dbReference type="AlphaFoldDB" id="A0A8T2IPG5"/>
<evidence type="ECO:0000256" key="3">
    <source>
        <dbReference type="ARBA" id="ARBA00022679"/>
    </source>
</evidence>
<dbReference type="CDD" id="cd03210">
    <property type="entry name" value="GST_C_Pi"/>
    <property type="match status" value="1"/>
</dbReference>
<dbReference type="Proteomes" id="UP000812440">
    <property type="component" value="Chromosome 7"/>
</dbReference>
<evidence type="ECO:0000313" key="7">
    <source>
        <dbReference type="EMBL" id="KAG8434845.1"/>
    </source>
</evidence>
<dbReference type="OrthoDB" id="4951845at2759"/>
<dbReference type="Gene3D" id="1.20.1050.130">
    <property type="match status" value="1"/>
</dbReference>
<dbReference type="PRINTS" id="PR01268">
    <property type="entry name" value="GSTRNSFRASEP"/>
</dbReference>
<organism evidence="7 8">
    <name type="scientific">Hymenochirus boettgeri</name>
    <name type="common">Congo dwarf clawed frog</name>
    <dbReference type="NCBI Taxonomy" id="247094"/>
    <lineage>
        <taxon>Eukaryota</taxon>
        <taxon>Metazoa</taxon>
        <taxon>Chordata</taxon>
        <taxon>Craniata</taxon>
        <taxon>Vertebrata</taxon>
        <taxon>Euteleostomi</taxon>
        <taxon>Amphibia</taxon>
        <taxon>Batrachia</taxon>
        <taxon>Anura</taxon>
        <taxon>Pipoidea</taxon>
        <taxon>Pipidae</taxon>
        <taxon>Pipinae</taxon>
        <taxon>Hymenochirus</taxon>
    </lineage>
</organism>
<dbReference type="PANTHER" id="PTHR11571:SF141">
    <property type="entry name" value="GLUTATHIONE S-TRANSFERASE"/>
    <property type="match status" value="1"/>
</dbReference>
<dbReference type="PROSITE" id="PS50404">
    <property type="entry name" value="GST_NTER"/>
    <property type="match status" value="1"/>
</dbReference>
<keyword evidence="4" id="KW-0539">Nucleus</keyword>
<evidence type="ECO:0000259" key="6">
    <source>
        <dbReference type="PROSITE" id="PS50405"/>
    </source>
</evidence>
<sequence length="149" mass="17045">MMYQSNAILRHLGRKHGLYGRTPEENSLIDMMNDGVEDLRLKYLTLIYKNYEDGKDAYITNLPSELRYFEHFLSGNKYGGTFLVGNEISFADYNLVDLLRCHLVLSSECLAEFPLLSKYVSSITSRPNLQTFLSSDAHKNRPINGNGKQ</sequence>
<dbReference type="PROSITE" id="PS50405">
    <property type="entry name" value="GST_CTER"/>
    <property type="match status" value="1"/>
</dbReference>
<accession>A0A8T2IPG5</accession>
<comment type="subunit">
    <text evidence="2 4">Homodimer.</text>
</comment>
<dbReference type="GO" id="GO:0005829">
    <property type="term" value="C:cytosol"/>
    <property type="evidence" value="ECO:0007669"/>
    <property type="project" value="TreeGrafter"/>
</dbReference>
<dbReference type="InterPro" id="IPR004046">
    <property type="entry name" value="GST_C"/>
</dbReference>
<keyword evidence="4" id="KW-0963">Cytoplasm</keyword>
<dbReference type="PANTHER" id="PTHR11571">
    <property type="entry name" value="GLUTATHIONE S-TRANSFERASE"/>
    <property type="match status" value="1"/>
</dbReference>
<feature type="domain" description="GST C-terminal" evidence="6">
    <location>
        <begin position="22"/>
        <end position="143"/>
    </location>
</feature>